<dbReference type="RefSeq" id="WP_151152087.1">
    <property type="nucleotide sequence ID" value="NZ_WAIE01000011.1"/>
</dbReference>
<comment type="caution">
    <text evidence="1">The sequence shown here is derived from an EMBL/GenBank/DDBJ whole genome shotgun (WGS) entry which is preliminary data.</text>
</comment>
<dbReference type="OrthoDB" id="5397147at2"/>
<accession>A0A6N6MZ20</accession>
<dbReference type="Proteomes" id="UP000438699">
    <property type="component" value="Unassembled WGS sequence"/>
</dbReference>
<dbReference type="EMBL" id="WAIE01000011">
    <property type="protein sequence ID" value="KAB1437320.1"/>
    <property type="molecule type" value="Genomic_DNA"/>
</dbReference>
<sequence>MRQQVFLDYRMAKRQYPMKQDWTIIASRKVDKQIKKMPPAVKALMEALKRELQTTGRAGDGWPKVGPIWQFGKNRHIFKVHLNKKRPVYVTMFEVFKKQKEIKVLYAGTHENAPYGR</sequence>
<name>A0A6N6MZ20_9BACT</name>
<proteinExistence type="predicted"/>
<evidence type="ECO:0000313" key="2">
    <source>
        <dbReference type="Proteomes" id="UP000438699"/>
    </source>
</evidence>
<keyword evidence="2" id="KW-1185">Reference proteome</keyword>
<reference evidence="1 2" key="1">
    <citation type="journal article" date="2017" name="Int. J. Syst. Evol. Microbiol.">
        <title>Desulfovibrio senegalensis sp. nov., a mesophilic sulfate reducer isolated from marine sediment.</title>
        <authorList>
            <person name="Thioye A."/>
            <person name="Gam Z.B.A."/>
            <person name="Mbengue M."/>
            <person name="Cayol J.L."/>
            <person name="Joseph-Bartoli M."/>
            <person name="Toure-Kane C."/>
            <person name="Labat M."/>
        </authorList>
    </citation>
    <scope>NUCLEOTIDE SEQUENCE [LARGE SCALE GENOMIC DNA]</scope>
    <source>
        <strain evidence="1 2">DSM 101509</strain>
    </source>
</reference>
<protein>
    <submittedName>
        <fullName evidence="1">Cytotoxic translational repressor of toxin-antitoxin stability system</fullName>
    </submittedName>
</protein>
<evidence type="ECO:0000313" key="1">
    <source>
        <dbReference type="EMBL" id="KAB1437320.1"/>
    </source>
</evidence>
<organism evidence="1 2">
    <name type="scientific">Pseudodesulfovibrio senegalensis</name>
    <dbReference type="NCBI Taxonomy" id="1721087"/>
    <lineage>
        <taxon>Bacteria</taxon>
        <taxon>Pseudomonadati</taxon>
        <taxon>Thermodesulfobacteriota</taxon>
        <taxon>Desulfovibrionia</taxon>
        <taxon>Desulfovibrionales</taxon>
        <taxon>Desulfovibrionaceae</taxon>
    </lineage>
</organism>
<dbReference type="AlphaFoldDB" id="A0A6N6MZ20"/>
<gene>
    <name evidence="1" type="ORF">F8A88_15450</name>
</gene>